<keyword evidence="2" id="KW-1185">Reference proteome</keyword>
<dbReference type="AlphaFoldDB" id="A0AAD3NHN0"/>
<organism evidence="1 2">
    <name type="scientific">Lates japonicus</name>
    <name type="common">Japanese lates</name>
    <dbReference type="NCBI Taxonomy" id="270547"/>
    <lineage>
        <taxon>Eukaryota</taxon>
        <taxon>Metazoa</taxon>
        <taxon>Chordata</taxon>
        <taxon>Craniata</taxon>
        <taxon>Vertebrata</taxon>
        <taxon>Euteleostomi</taxon>
        <taxon>Actinopterygii</taxon>
        <taxon>Neopterygii</taxon>
        <taxon>Teleostei</taxon>
        <taxon>Neoteleostei</taxon>
        <taxon>Acanthomorphata</taxon>
        <taxon>Carangaria</taxon>
        <taxon>Carangaria incertae sedis</taxon>
        <taxon>Centropomidae</taxon>
        <taxon>Lates</taxon>
    </lineage>
</organism>
<accession>A0AAD3NHN0</accession>
<evidence type="ECO:0000313" key="1">
    <source>
        <dbReference type="EMBL" id="GLD71930.1"/>
    </source>
</evidence>
<proteinExistence type="predicted"/>
<comment type="caution">
    <text evidence="1">The sequence shown here is derived from an EMBL/GenBank/DDBJ whole genome shotgun (WGS) entry which is preliminary data.</text>
</comment>
<reference evidence="1" key="1">
    <citation type="submission" date="2022-08" db="EMBL/GenBank/DDBJ databases">
        <title>Genome sequencing of akame (Lates japonicus).</title>
        <authorList>
            <person name="Hashiguchi Y."/>
            <person name="Takahashi H."/>
        </authorList>
    </citation>
    <scope>NUCLEOTIDE SEQUENCE</scope>
    <source>
        <strain evidence="1">Kochi</strain>
    </source>
</reference>
<name>A0AAD3NHN0_LATJO</name>
<protein>
    <submittedName>
        <fullName evidence="1">BCL6A transcription repressor a isoform X1</fullName>
    </submittedName>
</protein>
<evidence type="ECO:0000313" key="2">
    <source>
        <dbReference type="Proteomes" id="UP001279410"/>
    </source>
</evidence>
<sequence length="127" mass="14181">MAFGNVAATKTSPRPGKWYGLGLTRRIELVRFLELSLEVVMQEVCGSATVGCFYTIFTGPRNLIAISLDPKDVHGYRSHDVVDSLHSRQSSFRDGGPTVRYVQWGQHPSNYHLYGQFPMPDSFLSAS</sequence>
<dbReference type="EMBL" id="BRZM01000805">
    <property type="protein sequence ID" value="GLD71930.1"/>
    <property type="molecule type" value="Genomic_DNA"/>
</dbReference>
<gene>
    <name evidence="1" type="ORF">AKAME5_002325400</name>
</gene>
<dbReference type="Proteomes" id="UP001279410">
    <property type="component" value="Unassembled WGS sequence"/>
</dbReference>